<dbReference type="PIRSF" id="PIRSF021292">
    <property type="entry name" value="Competence_ComGD"/>
    <property type="match status" value="1"/>
</dbReference>
<dbReference type="InterPro" id="IPR012902">
    <property type="entry name" value="N_methyl_site"/>
</dbReference>
<sequence>MAKRSVLNDGFTMLEMMLTLSIISILLLISIVAMPTDNAGHVDQEIDTIGYLFQSAQTDAMRTSAQRIISMDPIGQKIQVRTHEGQIIKTYPLETCTLKQGGLDRIIFKPDGDTHKFGTVSMDCLGTSVNYVFQIQRGRFRIER</sequence>
<proteinExistence type="predicted"/>
<keyword evidence="2" id="KW-0178">Competence</keyword>
<evidence type="ECO:0000313" key="4">
    <source>
        <dbReference type="Proteomes" id="UP001595637"/>
    </source>
</evidence>
<name>A0ABV7N4J6_9STAP</name>
<reference evidence="4" key="1">
    <citation type="journal article" date="2019" name="Int. J. Syst. Evol. Microbiol.">
        <title>The Global Catalogue of Microorganisms (GCM) 10K type strain sequencing project: providing services to taxonomists for standard genome sequencing and annotation.</title>
        <authorList>
            <consortium name="The Broad Institute Genomics Platform"/>
            <consortium name="The Broad Institute Genome Sequencing Center for Infectious Disease"/>
            <person name="Wu L."/>
            <person name="Ma J."/>
        </authorList>
    </citation>
    <scope>NUCLEOTIDE SEQUENCE [LARGE SCALE GENOMIC DNA]</scope>
    <source>
        <strain evidence="4">CCM 7756</strain>
    </source>
</reference>
<evidence type="ECO:0000313" key="3">
    <source>
        <dbReference type="EMBL" id="MFC3388495.1"/>
    </source>
</evidence>
<organism evidence="3 4">
    <name type="scientific">Salinicoccus sesuvii</name>
    <dbReference type="NCBI Taxonomy" id="868281"/>
    <lineage>
        <taxon>Bacteria</taxon>
        <taxon>Bacillati</taxon>
        <taxon>Bacillota</taxon>
        <taxon>Bacilli</taxon>
        <taxon>Bacillales</taxon>
        <taxon>Staphylococcaceae</taxon>
        <taxon>Salinicoccus</taxon>
    </lineage>
</organism>
<protein>
    <submittedName>
        <fullName evidence="3">Prepilin-type N-terminal cleavage/methylation domain-containing protein</fullName>
    </submittedName>
</protein>
<evidence type="ECO:0000256" key="2">
    <source>
        <dbReference type="ARBA" id="ARBA00023287"/>
    </source>
</evidence>
<dbReference type="EMBL" id="JBHRVQ010000001">
    <property type="protein sequence ID" value="MFC3388495.1"/>
    <property type="molecule type" value="Genomic_DNA"/>
</dbReference>
<dbReference type="NCBIfam" id="TIGR02532">
    <property type="entry name" value="IV_pilin_GFxxxE"/>
    <property type="match status" value="1"/>
</dbReference>
<accession>A0ABV7N4J6</accession>
<comment type="caution">
    <text evidence="3">The sequence shown here is derived from an EMBL/GenBank/DDBJ whole genome shotgun (WGS) entry which is preliminary data.</text>
</comment>
<dbReference type="InterPro" id="IPR045584">
    <property type="entry name" value="Pilin-like"/>
</dbReference>
<evidence type="ECO:0000256" key="1">
    <source>
        <dbReference type="ARBA" id="ARBA00004241"/>
    </source>
</evidence>
<dbReference type="RefSeq" id="WP_380654053.1">
    <property type="nucleotide sequence ID" value="NZ_JBHRVQ010000001.1"/>
</dbReference>
<dbReference type="SUPFAM" id="SSF54523">
    <property type="entry name" value="Pili subunits"/>
    <property type="match status" value="1"/>
</dbReference>
<dbReference type="InterPro" id="IPR016785">
    <property type="entry name" value="ComGD"/>
</dbReference>
<keyword evidence="4" id="KW-1185">Reference proteome</keyword>
<dbReference type="Proteomes" id="UP001595637">
    <property type="component" value="Unassembled WGS sequence"/>
</dbReference>
<gene>
    <name evidence="3" type="ORF">ACFOEO_07930</name>
</gene>
<comment type="subcellular location">
    <subcellularLocation>
        <location evidence="1">Cell surface</location>
    </subcellularLocation>
</comment>
<dbReference type="Pfam" id="PF07963">
    <property type="entry name" value="N_methyl"/>
    <property type="match status" value="1"/>
</dbReference>